<evidence type="ECO:0000313" key="2">
    <source>
        <dbReference type="EMBL" id="QHU34551.1"/>
    </source>
</evidence>
<reference evidence="2" key="1">
    <citation type="journal article" date="2020" name="Nature">
        <title>Giant virus diversity and host interactions through global metagenomics.</title>
        <authorList>
            <person name="Schulz F."/>
            <person name="Roux S."/>
            <person name="Paez-Espino D."/>
            <person name="Jungbluth S."/>
            <person name="Walsh D.A."/>
            <person name="Denef V.J."/>
            <person name="McMahon K.D."/>
            <person name="Konstantinidis K.T."/>
            <person name="Eloe-Fadrosh E.A."/>
            <person name="Kyrpides N.C."/>
            <person name="Woyke T."/>
        </authorList>
    </citation>
    <scope>NUCLEOTIDE SEQUENCE</scope>
    <source>
        <strain evidence="2">GVMAG-S-1016713-169</strain>
    </source>
</reference>
<accession>A0A6C0LXR9</accession>
<evidence type="ECO:0008006" key="3">
    <source>
        <dbReference type="Google" id="ProtNLM"/>
    </source>
</evidence>
<dbReference type="EMBL" id="MN740574">
    <property type="protein sequence ID" value="QHU34551.1"/>
    <property type="molecule type" value="Genomic_DNA"/>
</dbReference>
<evidence type="ECO:0000256" key="1">
    <source>
        <dbReference type="SAM" id="Phobius"/>
    </source>
</evidence>
<keyword evidence="1" id="KW-0812">Transmembrane</keyword>
<dbReference type="AlphaFoldDB" id="A0A6C0LXR9"/>
<feature type="transmembrane region" description="Helical" evidence="1">
    <location>
        <begin position="9"/>
        <end position="29"/>
    </location>
</feature>
<name>A0A6C0LXR9_9ZZZZ</name>
<organism evidence="2">
    <name type="scientific">viral metagenome</name>
    <dbReference type="NCBI Taxonomy" id="1070528"/>
    <lineage>
        <taxon>unclassified sequences</taxon>
        <taxon>metagenomes</taxon>
        <taxon>organismal metagenomes</taxon>
    </lineage>
</organism>
<protein>
    <recommendedName>
        <fullName evidence="3">WLM domain-containing protein</fullName>
    </recommendedName>
</protein>
<keyword evidence="1" id="KW-0472">Membrane</keyword>
<proteinExistence type="predicted"/>
<keyword evidence="1" id="KW-1133">Transmembrane helix</keyword>
<sequence length="166" mass="19264">MSDFTGKKIWLFIVPVFIIIVLFIVYTIYSQIEDYILSKDPVLLELKETFTKFFKSKKIWTGSLTKLNSKDIMSDISLFRGDKSYTINKERVYMCLKDENNEYYPISMLTYVLAHEISHVICNSVGHTDEFNIIFEELLVELTDAGIYDPSSPLLSDYCHSGDNLQ</sequence>